<sequence length="120" mass="13702">MGRKEQSVETGKEREASVDRGQKRDGEEGAECGDWQRKGSQCGPRTEERWGGRSRVWERNLEHYRKAGEDGNEESTAERSSLTFAKAFSVSDGNSLYTEAEEEMLTLAAHILKLERYRED</sequence>
<organism evidence="2 3">
    <name type="scientific">Rangifer tarandus platyrhynchus</name>
    <name type="common">Svalbard reindeer</name>
    <dbReference type="NCBI Taxonomy" id="3082113"/>
    <lineage>
        <taxon>Eukaryota</taxon>
        <taxon>Metazoa</taxon>
        <taxon>Chordata</taxon>
        <taxon>Craniata</taxon>
        <taxon>Vertebrata</taxon>
        <taxon>Euteleostomi</taxon>
        <taxon>Mammalia</taxon>
        <taxon>Eutheria</taxon>
        <taxon>Laurasiatheria</taxon>
        <taxon>Artiodactyla</taxon>
        <taxon>Ruminantia</taxon>
        <taxon>Pecora</taxon>
        <taxon>Cervidae</taxon>
        <taxon>Odocoileinae</taxon>
        <taxon>Rangifer</taxon>
    </lineage>
</organism>
<name>A0ABN8ZE51_RANTA</name>
<feature type="region of interest" description="Disordered" evidence="1">
    <location>
        <begin position="1"/>
        <end position="53"/>
    </location>
</feature>
<feature type="compositionally biased region" description="Basic and acidic residues" evidence="1">
    <location>
        <begin position="1"/>
        <end position="27"/>
    </location>
</feature>
<reference evidence="2" key="1">
    <citation type="submission" date="2023-04" db="EMBL/GenBank/DDBJ databases">
        <authorList>
            <consortium name="ELIXIR-Norway"/>
        </authorList>
    </citation>
    <scope>NUCLEOTIDE SEQUENCE [LARGE SCALE GENOMIC DNA]</scope>
</reference>
<protein>
    <submittedName>
        <fullName evidence="2">Uncharacterized protein</fullName>
    </submittedName>
</protein>
<gene>
    <name evidence="2" type="ORF">MRATA1EN1_LOCUS21147</name>
</gene>
<evidence type="ECO:0000256" key="1">
    <source>
        <dbReference type="SAM" id="MobiDB-lite"/>
    </source>
</evidence>
<dbReference type="EMBL" id="OX459968">
    <property type="protein sequence ID" value="CAI9172185.1"/>
    <property type="molecule type" value="Genomic_DNA"/>
</dbReference>
<evidence type="ECO:0000313" key="2">
    <source>
        <dbReference type="EMBL" id="CAI9172185.1"/>
    </source>
</evidence>
<dbReference type="Proteomes" id="UP001176941">
    <property type="component" value="Chromosome 32"/>
</dbReference>
<keyword evidence="3" id="KW-1185">Reference proteome</keyword>
<accession>A0ABN8ZE51</accession>
<evidence type="ECO:0000313" key="3">
    <source>
        <dbReference type="Proteomes" id="UP001176941"/>
    </source>
</evidence>
<proteinExistence type="predicted"/>